<proteinExistence type="predicted"/>
<protein>
    <submittedName>
        <fullName evidence="1">Uncharacterized protein</fullName>
    </submittedName>
</protein>
<sequence length="54" mass="6759">MYCHRLFLLVYHFLLIEHLCVLVFAQRNDSDQFHQKQVYNLYFVFSSHHRRLMT</sequence>
<accession>A0A8S5T6H1</accession>
<dbReference type="EMBL" id="BK032759">
    <property type="protein sequence ID" value="DAF58948.1"/>
    <property type="molecule type" value="Genomic_DNA"/>
</dbReference>
<evidence type="ECO:0000313" key="1">
    <source>
        <dbReference type="EMBL" id="DAF58948.1"/>
    </source>
</evidence>
<organism evidence="1">
    <name type="scientific">Siphoviridae sp. ctxMM9</name>
    <dbReference type="NCBI Taxonomy" id="2827973"/>
    <lineage>
        <taxon>Viruses</taxon>
        <taxon>Duplodnaviria</taxon>
        <taxon>Heunggongvirae</taxon>
        <taxon>Uroviricota</taxon>
        <taxon>Caudoviricetes</taxon>
    </lineage>
</organism>
<reference evidence="1" key="1">
    <citation type="journal article" date="2021" name="Proc. Natl. Acad. Sci. U.S.A.">
        <title>A Catalog of Tens of Thousands of Viruses from Human Metagenomes Reveals Hidden Associations with Chronic Diseases.</title>
        <authorList>
            <person name="Tisza M.J."/>
            <person name="Buck C.B."/>
        </authorList>
    </citation>
    <scope>NUCLEOTIDE SEQUENCE</scope>
    <source>
        <strain evidence="1">CtxMM9</strain>
    </source>
</reference>
<name>A0A8S5T6H1_9CAUD</name>